<dbReference type="Proteomes" id="UP000011713">
    <property type="component" value="Unassembled WGS sequence"/>
</dbReference>
<dbReference type="EMBL" id="JH598253">
    <property type="status" value="NOT_ANNOTATED_CDS"/>
    <property type="molecule type" value="Genomic_DNA"/>
</dbReference>
<dbReference type="VEuPathDB" id="FungiDB:HpaG801092"/>
<accession>M4B493</accession>
<dbReference type="EnsemblProtists" id="HpaT801092">
    <property type="protein sequence ID" value="HpaP801092"/>
    <property type="gene ID" value="HpaG801092"/>
</dbReference>
<evidence type="ECO:0000313" key="3">
    <source>
        <dbReference type="Proteomes" id="UP000011713"/>
    </source>
</evidence>
<dbReference type="InParanoid" id="M4B493"/>
<reference evidence="3" key="1">
    <citation type="journal article" date="2010" name="Science">
        <title>Signatures of adaptation to obligate biotrophy in the Hyaloperonospora arabidopsidis genome.</title>
        <authorList>
            <person name="Baxter L."/>
            <person name="Tripathy S."/>
            <person name="Ishaque N."/>
            <person name="Boot N."/>
            <person name="Cabral A."/>
            <person name="Kemen E."/>
            <person name="Thines M."/>
            <person name="Ah-Fong A."/>
            <person name="Anderson R."/>
            <person name="Badejoko W."/>
            <person name="Bittner-Eddy P."/>
            <person name="Boore J.L."/>
            <person name="Chibucos M.C."/>
            <person name="Coates M."/>
            <person name="Dehal P."/>
            <person name="Delehaunty K."/>
            <person name="Dong S."/>
            <person name="Downton P."/>
            <person name="Dumas B."/>
            <person name="Fabro G."/>
            <person name="Fronick C."/>
            <person name="Fuerstenberg S.I."/>
            <person name="Fulton L."/>
            <person name="Gaulin E."/>
            <person name="Govers F."/>
            <person name="Hughes L."/>
            <person name="Humphray S."/>
            <person name="Jiang R.H."/>
            <person name="Judelson H."/>
            <person name="Kamoun S."/>
            <person name="Kyung K."/>
            <person name="Meijer H."/>
            <person name="Minx P."/>
            <person name="Morris P."/>
            <person name="Nelson J."/>
            <person name="Phuntumart V."/>
            <person name="Qutob D."/>
            <person name="Rehmany A."/>
            <person name="Rougon-Cardoso A."/>
            <person name="Ryden P."/>
            <person name="Torto-Alalibo T."/>
            <person name="Studholme D."/>
            <person name="Wang Y."/>
            <person name="Win J."/>
            <person name="Wood J."/>
            <person name="Clifton S.W."/>
            <person name="Rogers J."/>
            <person name="Van den Ackerveken G."/>
            <person name="Jones J.D."/>
            <person name="McDowell J.M."/>
            <person name="Beynon J."/>
            <person name="Tyler B.M."/>
        </authorList>
    </citation>
    <scope>NUCLEOTIDE SEQUENCE [LARGE SCALE GENOMIC DNA]</scope>
    <source>
        <strain evidence="3">Emoy2</strain>
    </source>
</reference>
<feature type="region of interest" description="Disordered" evidence="1">
    <location>
        <begin position="115"/>
        <end position="135"/>
    </location>
</feature>
<sequence>MEHIFWTCPCAQACWQKLICDWTGERWDLGHLQGFVQYSASRQPPALSKVVVNRIEREHPDEEHAYATVWARLWRILSSVCIISMWIQRNRVTFQRGSVTIESRVKEFWQTACGNSGRSQSGSIDGPTRKFKERV</sequence>
<protein>
    <recommendedName>
        <fullName evidence="4">RxLR effector candidate protein</fullName>
    </recommendedName>
</protein>
<proteinExistence type="predicted"/>
<keyword evidence="3" id="KW-1185">Reference proteome</keyword>
<reference evidence="2" key="2">
    <citation type="submission" date="2015-06" db="UniProtKB">
        <authorList>
            <consortium name="EnsemblProtists"/>
        </authorList>
    </citation>
    <scope>IDENTIFICATION</scope>
    <source>
        <strain evidence="2">Emoy2</strain>
    </source>
</reference>
<dbReference type="HOGENOM" id="CLU_156213_0_0_1"/>
<evidence type="ECO:0008006" key="4">
    <source>
        <dbReference type="Google" id="ProtNLM"/>
    </source>
</evidence>
<name>M4B493_HYAAE</name>
<dbReference type="AlphaFoldDB" id="M4B493"/>
<evidence type="ECO:0000313" key="2">
    <source>
        <dbReference type="EnsemblProtists" id="HpaP801092"/>
    </source>
</evidence>
<evidence type="ECO:0000256" key="1">
    <source>
        <dbReference type="SAM" id="MobiDB-lite"/>
    </source>
</evidence>
<organism evidence="2 3">
    <name type="scientific">Hyaloperonospora arabidopsidis (strain Emoy2)</name>
    <name type="common">Downy mildew agent</name>
    <name type="synonym">Peronospora arabidopsidis</name>
    <dbReference type="NCBI Taxonomy" id="559515"/>
    <lineage>
        <taxon>Eukaryota</taxon>
        <taxon>Sar</taxon>
        <taxon>Stramenopiles</taxon>
        <taxon>Oomycota</taxon>
        <taxon>Peronosporomycetes</taxon>
        <taxon>Peronosporales</taxon>
        <taxon>Peronosporaceae</taxon>
        <taxon>Hyaloperonospora</taxon>
    </lineage>
</organism>